<feature type="transmembrane region" description="Helical" evidence="1">
    <location>
        <begin position="34"/>
        <end position="58"/>
    </location>
</feature>
<gene>
    <name evidence="2" type="ORF">BDV33DRAFT_182561</name>
</gene>
<evidence type="ECO:0000256" key="1">
    <source>
        <dbReference type="SAM" id="Phobius"/>
    </source>
</evidence>
<evidence type="ECO:0000313" key="2">
    <source>
        <dbReference type="EMBL" id="KAB8214503.1"/>
    </source>
</evidence>
<protein>
    <submittedName>
        <fullName evidence="2">Uncharacterized protein</fullName>
    </submittedName>
</protein>
<proteinExistence type="predicted"/>
<dbReference type="EMBL" id="ML733533">
    <property type="protein sequence ID" value="KAB8214503.1"/>
    <property type="molecule type" value="Genomic_DNA"/>
</dbReference>
<dbReference type="AlphaFoldDB" id="A0A5N6ECG6"/>
<keyword evidence="1" id="KW-0812">Transmembrane</keyword>
<accession>A0A5N6ECG6</accession>
<reference evidence="2 3" key="1">
    <citation type="submission" date="2019-04" db="EMBL/GenBank/DDBJ databases">
        <title>Fungal friends and foes A comparative genomics study of 23 Aspergillus species from section Flavi.</title>
        <authorList>
            <consortium name="DOE Joint Genome Institute"/>
            <person name="Kjaerbolling I."/>
            <person name="Vesth T.C."/>
            <person name="Frisvad J.C."/>
            <person name="Nybo J.L."/>
            <person name="Theobald S."/>
            <person name="Kildgaard S."/>
            <person name="Petersen T.I."/>
            <person name="Kuo A."/>
            <person name="Sato A."/>
            <person name="Lyhne E.K."/>
            <person name="Kogle M.E."/>
            <person name="Wiebenga A."/>
            <person name="Kun R.S."/>
            <person name="Lubbers R.J."/>
            <person name="Makela M.R."/>
            <person name="Barry K."/>
            <person name="Chovatia M."/>
            <person name="Clum A."/>
            <person name="Daum C."/>
            <person name="Haridas S."/>
            <person name="He G."/>
            <person name="LaButti K."/>
            <person name="Lipzen A."/>
            <person name="Mondo S."/>
            <person name="Pangilinan J."/>
            <person name="Riley R."/>
            <person name="Salamov A."/>
            <person name="Simmons B.A."/>
            <person name="Magnuson J.K."/>
            <person name="Henrissat B."/>
            <person name="Mortensen U.H."/>
            <person name="Larsen T.O."/>
            <person name="De vries R.P."/>
            <person name="Grigoriev I.V."/>
            <person name="Machida M."/>
            <person name="Baker S.E."/>
            <person name="Andersen M.R."/>
        </authorList>
    </citation>
    <scope>NUCLEOTIDE SEQUENCE [LARGE SCALE GENOMIC DNA]</scope>
    <source>
        <strain evidence="2 3">CBS 126849</strain>
    </source>
</reference>
<keyword evidence="3" id="KW-1185">Reference proteome</keyword>
<evidence type="ECO:0000313" key="3">
    <source>
        <dbReference type="Proteomes" id="UP000326799"/>
    </source>
</evidence>
<organism evidence="2 3">
    <name type="scientific">Aspergillus novoparasiticus</name>
    <dbReference type="NCBI Taxonomy" id="986946"/>
    <lineage>
        <taxon>Eukaryota</taxon>
        <taxon>Fungi</taxon>
        <taxon>Dikarya</taxon>
        <taxon>Ascomycota</taxon>
        <taxon>Pezizomycotina</taxon>
        <taxon>Eurotiomycetes</taxon>
        <taxon>Eurotiomycetidae</taxon>
        <taxon>Eurotiales</taxon>
        <taxon>Aspergillaceae</taxon>
        <taxon>Aspergillus</taxon>
        <taxon>Aspergillus subgen. Circumdati</taxon>
    </lineage>
</organism>
<sequence>MNNKFGYRGYEPELVRIELDFYRAFADLGLLRLFYFWSLLFGICAVLIHVSLFTFHFGRLFEVSGHMRLVELNRLLSHDCHSNLMFVVQFRSWMFLAFV</sequence>
<keyword evidence="1" id="KW-1133">Transmembrane helix</keyword>
<name>A0A5N6ECG6_9EURO</name>
<dbReference type="Proteomes" id="UP000326799">
    <property type="component" value="Unassembled WGS sequence"/>
</dbReference>
<keyword evidence="1" id="KW-0472">Membrane</keyword>